<dbReference type="AlphaFoldDB" id="A0A9W4JAD0"/>
<dbReference type="PANTHER" id="PTHR37534:SF46">
    <property type="entry name" value="ZN(II)2CYS6 TRANSCRIPTION FACTOR (EUROFUNG)"/>
    <property type="match status" value="1"/>
</dbReference>
<dbReference type="SUPFAM" id="SSF57701">
    <property type="entry name" value="Zn2/Cys6 DNA-binding domain"/>
    <property type="match status" value="1"/>
</dbReference>
<evidence type="ECO:0000313" key="7">
    <source>
        <dbReference type="Proteomes" id="UP001152649"/>
    </source>
</evidence>
<keyword evidence="1" id="KW-0805">Transcription regulation</keyword>
<dbReference type="PROSITE" id="PS00463">
    <property type="entry name" value="ZN2_CY6_FUNGAL_1"/>
    <property type="match status" value="1"/>
</dbReference>
<protein>
    <recommendedName>
        <fullName evidence="5">Zn(2)-C6 fungal-type domain-containing protein</fullName>
    </recommendedName>
</protein>
<evidence type="ECO:0000313" key="6">
    <source>
        <dbReference type="EMBL" id="CAG8379132.1"/>
    </source>
</evidence>
<evidence type="ECO:0000259" key="5">
    <source>
        <dbReference type="PROSITE" id="PS50048"/>
    </source>
</evidence>
<dbReference type="EMBL" id="CAJVPG010000222">
    <property type="protein sequence ID" value="CAG8379132.1"/>
    <property type="molecule type" value="Genomic_DNA"/>
</dbReference>
<keyword evidence="7" id="KW-1185">Reference proteome</keyword>
<evidence type="ECO:0000256" key="2">
    <source>
        <dbReference type="ARBA" id="ARBA00023125"/>
    </source>
</evidence>
<evidence type="ECO:0000256" key="4">
    <source>
        <dbReference type="ARBA" id="ARBA00023242"/>
    </source>
</evidence>
<gene>
    <name evidence="6" type="ORF">PSALAMII_LOCUS5580</name>
</gene>
<accession>A0A9W4JAD0</accession>
<keyword evidence="4" id="KW-0539">Nucleus</keyword>
<sequence length="570" mass="64256">MHKMYKPVRPRPKKTDIVRSRGGCRGCRERRKKCDERKPSCSTCLKIGRLCQFVEPDLKFCIVDVPKTETQTPLESASMKKHSPTLGSSRICPLLPPIWSSVLLGSLSHTEEFIFYSTYWEDVCLPAVHPVFRSASLLIGDHPMLSDAIMALSSCNLSRLRPDNNRNQSRYNGASKPDITHQKRSQIYYSSAIRKFAALNRENFQSHAELILTTLVLFAHIESSMGNKRGFYCHVQGLASLFVDLSASIKLTTLKALLISLMQVRFGVWWARSYFCSLEIHRGLPPVPLPNILERSYSTQEERRVVIMGIMCESHRLNFGQLFKIWSCMSQIKQTPTWDHEPNTASIIAQFEEQAKRSDEWISHLPLSERPLGYLEPPVPHCCDPNTPVIFQSHDAALNFACYIVGRIMQSSALMGSLQSGKDSNLENDCSREEPWVHLLLRIAQGIDLQTSTTKNNYTVGFSGLLLAAILRCDSLALSMEIQHWLGRLRELQPTEEGAFPVNQSFGVVKAINNQRLMGRQVFGVTQLVDDAGGNPKYTSYNSQSINTLLFHGRCQATGGLFTETVSIEL</sequence>
<organism evidence="6 7">
    <name type="scientific">Penicillium salamii</name>
    <dbReference type="NCBI Taxonomy" id="1612424"/>
    <lineage>
        <taxon>Eukaryota</taxon>
        <taxon>Fungi</taxon>
        <taxon>Dikarya</taxon>
        <taxon>Ascomycota</taxon>
        <taxon>Pezizomycotina</taxon>
        <taxon>Eurotiomycetes</taxon>
        <taxon>Eurotiomycetidae</taxon>
        <taxon>Eurotiales</taxon>
        <taxon>Aspergillaceae</taxon>
        <taxon>Penicillium</taxon>
    </lineage>
</organism>
<evidence type="ECO:0000256" key="1">
    <source>
        <dbReference type="ARBA" id="ARBA00023015"/>
    </source>
</evidence>
<dbReference type="InterPro" id="IPR001138">
    <property type="entry name" value="Zn2Cys6_DnaBD"/>
</dbReference>
<evidence type="ECO:0000256" key="3">
    <source>
        <dbReference type="ARBA" id="ARBA00023163"/>
    </source>
</evidence>
<dbReference type="OrthoDB" id="10003767at2759"/>
<dbReference type="SMART" id="SM00066">
    <property type="entry name" value="GAL4"/>
    <property type="match status" value="1"/>
</dbReference>
<keyword evidence="3" id="KW-0804">Transcription</keyword>
<proteinExistence type="predicted"/>
<feature type="domain" description="Zn(2)-C6 fungal-type" evidence="5">
    <location>
        <begin position="23"/>
        <end position="53"/>
    </location>
</feature>
<keyword evidence="2" id="KW-0238">DNA-binding</keyword>
<dbReference type="PANTHER" id="PTHR37534">
    <property type="entry name" value="TRANSCRIPTIONAL ACTIVATOR PROTEIN UGA3"/>
    <property type="match status" value="1"/>
</dbReference>
<name>A0A9W4JAD0_9EURO</name>
<dbReference type="Pfam" id="PF00172">
    <property type="entry name" value="Zn_clus"/>
    <property type="match status" value="1"/>
</dbReference>
<dbReference type="PROSITE" id="PS50048">
    <property type="entry name" value="ZN2_CY6_FUNGAL_2"/>
    <property type="match status" value="1"/>
</dbReference>
<dbReference type="GO" id="GO:0008270">
    <property type="term" value="F:zinc ion binding"/>
    <property type="evidence" value="ECO:0007669"/>
    <property type="project" value="InterPro"/>
</dbReference>
<dbReference type="Gene3D" id="4.10.240.10">
    <property type="entry name" value="Zn(2)-C6 fungal-type DNA-binding domain"/>
    <property type="match status" value="1"/>
</dbReference>
<comment type="caution">
    <text evidence="6">The sequence shown here is derived from an EMBL/GenBank/DDBJ whole genome shotgun (WGS) entry which is preliminary data.</text>
</comment>
<dbReference type="Proteomes" id="UP001152649">
    <property type="component" value="Unassembled WGS sequence"/>
</dbReference>
<dbReference type="GO" id="GO:0003677">
    <property type="term" value="F:DNA binding"/>
    <property type="evidence" value="ECO:0007669"/>
    <property type="project" value="UniProtKB-KW"/>
</dbReference>
<reference evidence="6" key="1">
    <citation type="submission" date="2021-07" db="EMBL/GenBank/DDBJ databases">
        <authorList>
            <person name="Branca A.L. A."/>
        </authorList>
    </citation>
    <scope>NUCLEOTIDE SEQUENCE</scope>
</reference>
<dbReference type="InterPro" id="IPR036864">
    <property type="entry name" value="Zn2-C6_fun-type_DNA-bd_sf"/>
</dbReference>
<dbReference type="GO" id="GO:0000981">
    <property type="term" value="F:DNA-binding transcription factor activity, RNA polymerase II-specific"/>
    <property type="evidence" value="ECO:0007669"/>
    <property type="project" value="InterPro"/>
</dbReference>
<dbReference type="CDD" id="cd00067">
    <property type="entry name" value="GAL4"/>
    <property type="match status" value="1"/>
</dbReference>